<dbReference type="OrthoDB" id="9808719at2"/>
<dbReference type="Proteomes" id="UP000316256">
    <property type="component" value="Unassembled WGS sequence"/>
</dbReference>
<organism evidence="2 3">
    <name type="scientific">Rhodococcus spelaei</name>
    <dbReference type="NCBI Taxonomy" id="2546320"/>
    <lineage>
        <taxon>Bacteria</taxon>
        <taxon>Bacillati</taxon>
        <taxon>Actinomycetota</taxon>
        <taxon>Actinomycetes</taxon>
        <taxon>Mycobacteriales</taxon>
        <taxon>Nocardiaceae</taxon>
        <taxon>Rhodococcus</taxon>
    </lineage>
</organism>
<keyword evidence="3" id="KW-1185">Reference proteome</keyword>
<dbReference type="SUPFAM" id="SSF54427">
    <property type="entry name" value="NTF2-like"/>
    <property type="match status" value="1"/>
</dbReference>
<dbReference type="RefSeq" id="WP_142100464.1">
    <property type="nucleotide sequence ID" value="NZ_VIGH01000006.1"/>
</dbReference>
<name>A0A541B7M8_9NOCA</name>
<evidence type="ECO:0000313" key="3">
    <source>
        <dbReference type="Proteomes" id="UP000316256"/>
    </source>
</evidence>
<feature type="domain" description="SnoaL-like" evidence="1">
    <location>
        <begin position="9"/>
        <end position="110"/>
    </location>
</feature>
<protein>
    <submittedName>
        <fullName evidence="2">Nuclear transport factor 2 family protein</fullName>
    </submittedName>
</protein>
<proteinExistence type="predicted"/>
<sequence length="121" mass="13064">MSEFDNLAAQYISVWNETDADKRRAAVEALWAPNGRYVDPMAAAAGPAEIDATIGAVQQQFAGMRFRLLGPVDGHHDQARFGWQLGPAGAEDLIEGFDVVERDGTGRLVHVLGFLDKVPAA</sequence>
<dbReference type="EMBL" id="VIGH01000006">
    <property type="protein sequence ID" value="TQF68293.1"/>
    <property type="molecule type" value="Genomic_DNA"/>
</dbReference>
<dbReference type="Gene3D" id="3.10.450.50">
    <property type="match status" value="1"/>
</dbReference>
<accession>A0A541B7M8</accession>
<dbReference type="InterPro" id="IPR032710">
    <property type="entry name" value="NTF2-like_dom_sf"/>
</dbReference>
<dbReference type="Pfam" id="PF12680">
    <property type="entry name" value="SnoaL_2"/>
    <property type="match status" value="1"/>
</dbReference>
<comment type="caution">
    <text evidence="2">The sequence shown here is derived from an EMBL/GenBank/DDBJ whole genome shotgun (WGS) entry which is preliminary data.</text>
</comment>
<reference evidence="2 3" key="1">
    <citation type="submission" date="2019-06" db="EMBL/GenBank/DDBJ databases">
        <title>Rhodococcus spaelei sp. nov., isolated from a cave.</title>
        <authorList>
            <person name="Lee S.D."/>
        </authorList>
    </citation>
    <scope>NUCLEOTIDE SEQUENCE [LARGE SCALE GENOMIC DNA]</scope>
    <source>
        <strain evidence="2 3">C9-5</strain>
    </source>
</reference>
<gene>
    <name evidence="2" type="ORF">FK531_14390</name>
</gene>
<evidence type="ECO:0000259" key="1">
    <source>
        <dbReference type="Pfam" id="PF12680"/>
    </source>
</evidence>
<dbReference type="AlphaFoldDB" id="A0A541B7M8"/>
<dbReference type="InterPro" id="IPR037401">
    <property type="entry name" value="SnoaL-like"/>
</dbReference>
<evidence type="ECO:0000313" key="2">
    <source>
        <dbReference type="EMBL" id="TQF68293.1"/>
    </source>
</evidence>